<dbReference type="InterPro" id="IPR016187">
    <property type="entry name" value="CTDL_fold"/>
</dbReference>
<dbReference type="SMART" id="SM00042">
    <property type="entry name" value="CUB"/>
    <property type="match status" value="1"/>
</dbReference>
<evidence type="ECO:0008006" key="7">
    <source>
        <dbReference type="Google" id="ProtNLM"/>
    </source>
</evidence>
<dbReference type="PROSITE" id="PS01180">
    <property type="entry name" value="CUB"/>
    <property type="match status" value="1"/>
</dbReference>
<accession>A0AAV5TZT0</accession>
<dbReference type="EMBL" id="BTSX01000005">
    <property type="protein sequence ID" value="GMS99765.1"/>
    <property type="molecule type" value="Genomic_DNA"/>
</dbReference>
<reference evidence="5" key="1">
    <citation type="submission" date="2023-10" db="EMBL/GenBank/DDBJ databases">
        <title>Genome assembly of Pristionchus species.</title>
        <authorList>
            <person name="Yoshida K."/>
            <person name="Sommer R.J."/>
        </authorList>
    </citation>
    <scope>NUCLEOTIDE SEQUENCE</scope>
    <source>
        <strain evidence="5">RS0144</strain>
    </source>
</reference>
<dbReference type="InterPro" id="IPR000859">
    <property type="entry name" value="CUB_dom"/>
</dbReference>
<dbReference type="PANTHER" id="PTHR22991">
    <property type="entry name" value="PROTEIN CBG13490"/>
    <property type="match status" value="1"/>
</dbReference>
<evidence type="ECO:0000259" key="3">
    <source>
        <dbReference type="PROSITE" id="PS01180"/>
    </source>
</evidence>
<sequence length="417" mass="46246">NVCLKHCDFPAQCKQISLASIFLKLNQDVVHSSCPAGLDLVSDGQCRGNYTRINSRYDDTANDAIVKCKEIRSQPIIIHNEEQQSYWAGRASKEGIVTGLVCNTKSKQWEWTDSSPIDYKPPRGLYDSGLDKSCQTGWSWLIRSDGQWAVGSGRRSWTSDIYCISHLPPPPLPSENCESFEDDSEDAVCYQIGATAFNWRDAQKICGSFGADLASIHNDRENTFIRRLALSKGQLNGLYLGALMSGNEFSWIDGSEWSYQNFYPGFPIDGLGNCVIMDSQGVTGQWVNVDCNSQASVACTRPQNSYSSLFCPSESPKEGQIIFSPGFPFDASTPCDFMLIVDEGKRVEVEILILEANSCCDRLVLFENYYGGDIIANLTGAMKEQVYTTSSSNFMKVSWQPKGGANVRGMMMTFRGV</sequence>
<dbReference type="InterPro" id="IPR001304">
    <property type="entry name" value="C-type_lectin-like"/>
</dbReference>
<dbReference type="InterPro" id="IPR016186">
    <property type="entry name" value="C-type_lectin-like/link_sf"/>
</dbReference>
<comment type="caution">
    <text evidence="2">Lacks conserved residue(s) required for the propagation of feature annotation.</text>
</comment>
<dbReference type="SUPFAM" id="SSF49854">
    <property type="entry name" value="Spermadhesin, CUB domain"/>
    <property type="match status" value="1"/>
</dbReference>
<dbReference type="InterPro" id="IPR035914">
    <property type="entry name" value="Sperma_CUB_dom_sf"/>
</dbReference>
<evidence type="ECO:0000313" key="5">
    <source>
        <dbReference type="EMBL" id="GMS99765.1"/>
    </source>
</evidence>
<keyword evidence="1" id="KW-1015">Disulfide bond</keyword>
<gene>
    <name evidence="5" type="ORF">PENTCL1PPCAC_21940</name>
</gene>
<evidence type="ECO:0000256" key="1">
    <source>
        <dbReference type="ARBA" id="ARBA00023157"/>
    </source>
</evidence>
<evidence type="ECO:0000259" key="4">
    <source>
        <dbReference type="PROSITE" id="PS50041"/>
    </source>
</evidence>
<comment type="caution">
    <text evidence="5">The sequence shown here is derived from an EMBL/GenBank/DDBJ whole genome shotgun (WGS) entry which is preliminary data.</text>
</comment>
<dbReference type="PANTHER" id="PTHR22991:SF40">
    <property type="entry name" value="PROTEIN CBG13490"/>
    <property type="match status" value="1"/>
</dbReference>
<dbReference type="Pfam" id="PF00059">
    <property type="entry name" value="Lectin_C"/>
    <property type="match status" value="1"/>
</dbReference>
<feature type="domain" description="C-type lectin" evidence="4">
    <location>
        <begin position="185"/>
        <end position="300"/>
    </location>
</feature>
<organism evidence="5 6">
    <name type="scientific">Pristionchus entomophagus</name>
    <dbReference type="NCBI Taxonomy" id="358040"/>
    <lineage>
        <taxon>Eukaryota</taxon>
        <taxon>Metazoa</taxon>
        <taxon>Ecdysozoa</taxon>
        <taxon>Nematoda</taxon>
        <taxon>Chromadorea</taxon>
        <taxon>Rhabditida</taxon>
        <taxon>Rhabditina</taxon>
        <taxon>Diplogasteromorpha</taxon>
        <taxon>Diplogasteroidea</taxon>
        <taxon>Neodiplogasteridae</taxon>
        <taxon>Pristionchus</taxon>
    </lineage>
</organism>
<dbReference type="Gene3D" id="3.10.100.10">
    <property type="entry name" value="Mannose-Binding Protein A, subunit A"/>
    <property type="match status" value="2"/>
</dbReference>
<evidence type="ECO:0000313" key="6">
    <source>
        <dbReference type="Proteomes" id="UP001432027"/>
    </source>
</evidence>
<feature type="non-terminal residue" evidence="5">
    <location>
        <position position="1"/>
    </location>
</feature>
<evidence type="ECO:0000256" key="2">
    <source>
        <dbReference type="PROSITE-ProRule" id="PRU00059"/>
    </source>
</evidence>
<dbReference type="Gene3D" id="2.60.120.290">
    <property type="entry name" value="Spermadhesin, CUB domain"/>
    <property type="match status" value="1"/>
</dbReference>
<dbReference type="InterPro" id="IPR050976">
    <property type="entry name" value="Snaclec"/>
</dbReference>
<dbReference type="PROSITE" id="PS50041">
    <property type="entry name" value="C_TYPE_LECTIN_2"/>
    <property type="match status" value="1"/>
</dbReference>
<protein>
    <recommendedName>
        <fullName evidence="7">CUB domain-containing protein</fullName>
    </recommendedName>
</protein>
<dbReference type="SUPFAM" id="SSF56436">
    <property type="entry name" value="C-type lectin-like"/>
    <property type="match status" value="2"/>
</dbReference>
<feature type="domain" description="CUB" evidence="3">
    <location>
        <begin position="311"/>
        <end position="417"/>
    </location>
</feature>
<dbReference type="Proteomes" id="UP001432027">
    <property type="component" value="Unassembled WGS sequence"/>
</dbReference>
<keyword evidence="6" id="KW-1185">Reference proteome</keyword>
<dbReference type="CDD" id="cd00037">
    <property type="entry name" value="CLECT"/>
    <property type="match status" value="1"/>
</dbReference>
<proteinExistence type="predicted"/>
<dbReference type="PROSITE" id="PS00615">
    <property type="entry name" value="C_TYPE_LECTIN_1"/>
    <property type="match status" value="1"/>
</dbReference>
<name>A0AAV5TZT0_9BILA</name>
<dbReference type="InterPro" id="IPR018378">
    <property type="entry name" value="C-type_lectin_CS"/>
</dbReference>
<dbReference type="AlphaFoldDB" id="A0AAV5TZT0"/>
<dbReference type="SMART" id="SM00034">
    <property type="entry name" value="CLECT"/>
    <property type="match status" value="1"/>
</dbReference>